<proteinExistence type="predicted"/>
<dbReference type="AlphaFoldDB" id="A0A194UZV1"/>
<keyword evidence="2" id="KW-1185">Reference proteome</keyword>
<name>A0A194UZV1_CYTMA</name>
<sequence length="149" mass="16500">MAGSSELPCRRCNVFRPGMDISDNPRHRGGTDAQLEDGRRLWPEYRETCTGEAVCRTAWGEMSSDNTYGLRWVKHSAAARAANLIKDSLEARWTWSFVTKLLAKMLAALEKSPAHPRADMFVLDILICGTGSPSIRLTLGCPLFSWAAA</sequence>
<protein>
    <submittedName>
        <fullName evidence="1">Uncharacterized protein</fullName>
    </submittedName>
</protein>
<reference evidence="2" key="1">
    <citation type="submission" date="2014-12" db="EMBL/GenBank/DDBJ databases">
        <title>Genome Sequence of Valsa Canker Pathogens Uncovers a Specific Adaption of Colonization on Woody Bark.</title>
        <authorList>
            <person name="Yin Z."/>
            <person name="Liu H."/>
            <person name="Gao X."/>
            <person name="Li Z."/>
            <person name="Song N."/>
            <person name="Ke X."/>
            <person name="Dai Q."/>
            <person name="Wu Y."/>
            <person name="Sun Y."/>
            <person name="Xu J.-R."/>
            <person name="Kang Z.K."/>
            <person name="Wang L."/>
            <person name="Huang L."/>
        </authorList>
    </citation>
    <scope>NUCLEOTIDE SEQUENCE [LARGE SCALE GENOMIC DNA]</scope>
    <source>
        <strain evidence="2">SXYL134</strain>
    </source>
</reference>
<gene>
    <name evidence="1" type="ORF">VP1G_10908</name>
</gene>
<organism evidence="1 2">
    <name type="scientific">Cytospora mali</name>
    <name type="common">Apple Valsa canker fungus</name>
    <name type="synonym">Valsa mali</name>
    <dbReference type="NCBI Taxonomy" id="578113"/>
    <lineage>
        <taxon>Eukaryota</taxon>
        <taxon>Fungi</taxon>
        <taxon>Dikarya</taxon>
        <taxon>Ascomycota</taxon>
        <taxon>Pezizomycotina</taxon>
        <taxon>Sordariomycetes</taxon>
        <taxon>Sordariomycetidae</taxon>
        <taxon>Diaporthales</taxon>
        <taxon>Cytosporaceae</taxon>
        <taxon>Cytospora</taxon>
    </lineage>
</organism>
<dbReference type="Proteomes" id="UP000078576">
    <property type="component" value="Unassembled WGS sequence"/>
</dbReference>
<evidence type="ECO:0000313" key="1">
    <source>
        <dbReference type="EMBL" id="KUI57205.1"/>
    </source>
</evidence>
<dbReference type="EMBL" id="KN714697">
    <property type="protein sequence ID" value="KUI57205.1"/>
    <property type="molecule type" value="Genomic_DNA"/>
</dbReference>
<accession>A0A194UZV1</accession>
<evidence type="ECO:0000313" key="2">
    <source>
        <dbReference type="Proteomes" id="UP000078576"/>
    </source>
</evidence>